<evidence type="ECO:0000313" key="2">
    <source>
        <dbReference type="EMBL" id="RAL53779.1"/>
    </source>
</evidence>
<feature type="chain" id="PRO_5016261459" evidence="1">
    <location>
        <begin position="19"/>
        <end position="101"/>
    </location>
</feature>
<organism evidence="2 3">
    <name type="scientific">Cuscuta australis</name>
    <dbReference type="NCBI Taxonomy" id="267555"/>
    <lineage>
        <taxon>Eukaryota</taxon>
        <taxon>Viridiplantae</taxon>
        <taxon>Streptophyta</taxon>
        <taxon>Embryophyta</taxon>
        <taxon>Tracheophyta</taxon>
        <taxon>Spermatophyta</taxon>
        <taxon>Magnoliopsida</taxon>
        <taxon>eudicotyledons</taxon>
        <taxon>Gunneridae</taxon>
        <taxon>Pentapetalae</taxon>
        <taxon>asterids</taxon>
        <taxon>lamiids</taxon>
        <taxon>Solanales</taxon>
        <taxon>Convolvulaceae</taxon>
        <taxon>Cuscuteae</taxon>
        <taxon>Cuscuta</taxon>
        <taxon>Cuscuta subgen. Grammica</taxon>
        <taxon>Cuscuta sect. Cleistogrammica</taxon>
    </lineage>
</organism>
<dbReference type="Proteomes" id="UP000249390">
    <property type="component" value="Unassembled WGS sequence"/>
</dbReference>
<keyword evidence="1" id="KW-0732">Signal</keyword>
<reference evidence="2 3" key="1">
    <citation type="submission" date="2018-06" db="EMBL/GenBank/DDBJ databases">
        <title>The Genome of Cuscuta australis (Dodder) Provides Insight into the Evolution of Plant Parasitism.</title>
        <authorList>
            <person name="Liu H."/>
        </authorList>
    </citation>
    <scope>NUCLEOTIDE SEQUENCE [LARGE SCALE GENOMIC DNA]</scope>
    <source>
        <strain evidence="3">cv. Yunnan</strain>
        <tissue evidence="2">Vines</tissue>
    </source>
</reference>
<dbReference type="EMBL" id="NQVE01000015">
    <property type="protein sequence ID" value="RAL53779.1"/>
    <property type="molecule type" value="Genomic_DNA"/>
</dbReference>
<comment type="caution">
    <text evidence="2">The sequence shown here is derived from an EMBL/GenBank/DDBJ whole genome shotgun (WGS) entry which is preliminary data.</text>
</comment>
<name>A0A328EAZ8_9ASTE</name>
<proteinExistence type="predicted"/>
<accession>A0A328EAZ8</accession>
<gene>
    <name evidence="2" type="ORF">DM860_004250</name>
</gene>
<feature type="signal peptide" evidence="1">
    <location>
        <begin position="1"/>
        <end position="18"/>
    </location>
</feature>
<protein>
    <submittedName>
        <fullName evidence="2">Uncharacterized protein</fullName>
    </submittedName>
</protein>
<sequence>MMPALLSLGIPLIISVNSVVNKNGNDTVLKGSLNLLLMSLRSADNTVRHNQVELAHPSIPSKITNQQFCVQGLVSAGVVASYGAASSDLRVTRLNIFIIWV</sequence>
<evidence type="ECO:0000313" key="3">
    <source>
        <dbReference type="Proteomes" id="UP000249390"/>
    </source>
</evidence>
<dbReference type="AlphaFoldDB" id="A0A328EAZ8"/>
<keyword evidence="3" id="KW-1185">Reference proteome</keyword>
<evidence type="ECO:0000256" key="1">
    <source>
        <dbReference type="SAM" id="SignalP"/>
    </source>
</evidence>